<keyword evidence="2" id="KW-0677">Repeat</keyword>
<dbReference type="InterPro" id="IPR051553">
    <property type="entry name" value="Ran_GTPase-activating"/>
</dbReference>
<dbReference type="InterPro" id="IPR019734">
    <property type="entry name" value="TPR_rpt"/>
</dbReference>
<dbReference type="SUPFAM" id="SSF50985">
    <property type="entry name" value="RCC1/BLIP-II"/>
    <property type="match status" value="1"/>
</dbReference>
<evidence type="ECO:0000256" key="6">
    <source>
        <dbReference type="SAM" id="MobiDB-lite"/>
    </source>
</evidence>
<dbReference type="PROSITE" id="PS50012">
    <property type="entry name" value="RCC1_3"/>
    <property type="match status" value="3"/>
</dbReference>
<dbReference type="PANTHER" id="PTHR45982">
    <property type="entry name" value="REGULATOR OF CHROMOSOME CONDENSATION"/>
    <property type="match status" value="1"/>
</dbReference>
<evidence type="ECO:0000259" key="7">
    <source>
        <dbReference type="PROSITE" id="PS50157"/>
    </source>
</evidence>
<dbReference type="GO" id="GO:0005085">
    <property type="term" value="F:guanyl-nucleotide exchange factor activity"/>
    <property type="evidence" value="ECO:0007669"/>
    <property type="project" value="TreeGrafter"/>
</dbReference>
<dbReference type="SUPFAM" id="SSF48452">
    <property type="entry name" value="TPR-like"/>
    <property type="match status" value="1"/>
</dbReference>
<dbReference type="PROSITE" id="PS50005">
    <property type="entry name" value="TPR"/>
    <property type="match status" value="1"/>
</dbReference>
<feature type="repeat" description="TPR" evidence="5">
    <location>
        <begin position="143"/>
        <end position="176"/>
    </location>
</feature>
<keyword evidence="5" id="KW-0802">TPR repeat</keyword>
<dbReference type="PROSITE" id="PS50157">
    <property type="entry name" value="ZINC_FINGER_C2H2_2"/>
    <property type="match status" value="1"/>
</dbReference>
<keyword evidence="3" id="KW-0863">Zinc-finger</keyword>
<reference evidence="8" key="1">
    <citation type="submission" date="2021-07" db="EMBL/GenBank/DDBJ databases">
        <title>Draft genome of Mortierella alpina, strain LL118, isolated from an aspen leaf litter sample.</title>
        <authorList>
            <person name="Yang S."/>
            <person name="Vinatzer B.A."/>
        </authorList>
    </citation>
    <scope>NUCLEOTIDE SEQUENCE</scope>
    <source>
        <strain evidence="8">LL118</strain>
    </source>
</reference>
<evidence type="ECO:0000313" key="8">
    <source>
        <dbReference type="EMBL" id="KAG9326487.1"/>
    </source>
</evidence>
<dbReference type="GO" id="GO:0008270">
    <property type="term" value="F:zinc ion binding"/>
    <property type="evidence" value="ECO:0007669"/>
    <property type="project" value="UniProtKB-KW"/>
</dbReference>
<comment type="caution">
    <text evidence="8">The sequence shown here is derived from an EMBL/GenBank/DDBJ whole genome shotgun (WGS) entry which is preliminary data.</text>
</comment>
<feature type="region of interest" description="Disordered" evidence="6">
    <location>
        <begin position="291"/>
        <end position="349"/>
    </location>
</feature>
<dbReference type="InterPro" id="IPR009091">
    <property type="entry name" value="RCC1/BLIP-II"/>
</dbReference>
<dbReference type="InterPro" id="IPR013087">
    <property type="entry name" value="Znf_C2H2_type"/>
</dbReference>
<dbReference type="Gene3D" id="2.130.10.30">
    <property type="entry name" value="Regulator of chromosome condensation 1/beta-lactamase-inhibitor protein II"/>
    <property type="match status" value="1"/>
</dbReference>
<dbReference type="PRINTS" id="PR00633">
    <property type="entry name" value="RCCNDNSATION"/>
</dbReference>
<organism evidence="8 9">
    <name type="scientific">Mortierella alpina</name>
    <name type="common">Oleaginous fungus</name>
    <name type="synonym">Mortierella renispora</name>
    <dbReference type="NCBI Taxonomy" id="64518"/>
    <lineage>
        <taxon>Eukaryota</taxon>
        <taxon>Fungi</taxon>
        <taxon>Fungi incertae sedis</taxon>
        <taxon>Mucoromycota</taxon>
        <taxon>Mortierellomycotina</taxon>
        <taxon>Mortierellomycetes</taxon>
        <taxon>Mortierellales</taxon>
        <taxon>Mortierellaceae</taxon>
        <taxon>Mortierella</taxon>
    </lineage>
</organism>
<feature type="repeat" description="RCC1" evidence="4">
    <location>
        <begin position="581"/>
        <end position="632"/>
    </location>
</feature>
<keyword evidence="1" id="KW-0344">Guanine-nucleotide releasing factor</keyword>
<dbReference type="PANTHER" id="PTHR45982:SF1">
    <property type="entry name" value="REGULATOR OF CHROMOSOME CONDENSATION"/>
    <property type="match status" value="1"/>
</dbReference>
<gene>
    <name evidence="8" type="ORF">KVV02_007636</name>
</gene>
<evidence type="ECO:0000313" key="9">
    <source>
        <dbReference type="Proteomes" id="UP000717515"/>
    </source>
</evidence>
<evidence type="ECO:0000256" key="5">
    <source>
        <dbReference type="PROSITE-ProRule" id="PRU00339"/>
    </source>
</evidence>
<evidence type="ECO:0000256" key="2">
    <source>
        <dbReference type="ARBA" id="ARBA00022737"/>
    </source>
</evidence>
<dbReference type="GO" id="GO:0005737">
    <property type="term" value="C:cytoplasm"/>
    <property type="evidence" value="ECO:0007669"/>
    <property type="project" value="TreeGrafter"/>
</dbReference>
<evidence type="ECO:0000256" key="4">
    <source>
        <dbReference type="PROSITE-ProRule" id="PRU00235"/>
    </source>
</evidence>
<dbReference type="Pfam" id="PF25390">
    <property type="entry name" value="WD40_RLD"/>
    <property type="match status" value="1"/>
</dbReference>
<dbReference type="InterPro" id="IPR011990">
    <property type="entry name" value="TPR-like_helical_dom_sf"/>
</dbReference>
<name>A0A9P8AC76_MORAP</name>
<feature type="compositionally biased region" description="Low complexity" evidence="6">
    <location>
        <begin position="421"/>
        <end position="430"/>
    </location>
</feature>
<evidence type="ECO:0000256" key="3">
    <source>
        <dbReference type="PROSITE-ProRule" id="PRU00042"/>
    </source>
</evidence>
<feature type="region of interest" description="Disordered" evidence="6">
    <location>
        <begin position="361"/>
        <end position="398"/>
    </location>
</feature>
<dbReference type="Proteomes" id="UP000717515">
    <property type="component" value="Unassembled WGS sequence"/>
</dbReference>
<keyword evidence="3" id="KW-0862">Zinc</keyword>
<feature type="compositionally biased region" description="Polar residues" evidence="6">
    <location>
        <begin position="322"/>
        <end position="342"/>
    </location>
</feature>
<evidence type="ECO:0000256" key="1">
    <source>
        <dbReference type="ARBA" id="ARBA00022658"/>
    </source>
</evidence>
<protein>
    <recommendedName>
        <fullName evidence="7">C2H2-type domain-containing protein</fullName>
    </recommendedName>
</protein>
<feature type="repeat" description="RCC1" evidence="4">
    <location>
        <begin position="633"/>
        <end position="692"/>
    </location>
</feature>
<feature type="repeat" description="RCC1" evidence="4">
    <location>
        <begin position="692"/>
        <end position="768"/>
    </location>
</feature>
<feature type="domain" description="C2H2-type" evidence="7">
    <location>
        <begin position="22"/>
        <end position="49"/>
    </location>
</feature>
<feature type="compositionally biased region" description="Polar residues" evidence="6">
    <location>
        <begin position="296"/>
        <end position="311"/>
    </location>
</feature>
<feature type="compositionally biased region" description="Low complexity" evidence="6">
    <location>
        <begin position="781"/>
        <end position="811"/>
    </location>
</feature>
<proteinExistence type="predicted"/>
<dbReference type="Gene3D" id="1.25.40.10">
    <property type="entry name" value="Tetratricopeptide repeat domain"/>
    <property type="match status" value="1"/>
</dbReference>
<dbReference type="InterPro" id="IPR000408">
    <property type="entry name" value="Reg_chr_condens"/>
</dbReference>
<feature type="region of interest" description="Disordered" evidence="6">
    <location>
        <begin position="421"/>
        <end position="442"/>
    </location>
</feature>
<dbReference type="InterPro" id="IPR058923">
    <property type="entry name" value="RCC1-like_dom"/>
</dbReference>
<keyword evidence="3" id="KW-0479">Metal-binding</keyword>
<feature type="region of interest" description="Disordered" evidence="6">
    <location>
        <begin position="781"/>
        <end position="836"/>
    </location>
</feature>
<dbReference type="EMBL" id="JAIFTL010000018">
    <property type="protein sequence ID" value="KAG9326487.1"/>
    <property type="molecule type" value="Genomic_DNA"/>
</dbReference>
<dbReference type="SMART" id="SM00028">
    <property type="entry name" value="TPR"/>
    <property type="match status" value="3"/>
</dbReference>
<dbReference type="AlphaFoldDB" id="A0A9P8AC76"/>
<sequence length="936" mass="100410">MSALVDLQIHNDKVVCGQHKNEICSDCNQSFVDINDLTRHLKATNGQIPPPGAVLPLRSQQIAKMREDGNVHFRAQRHQEAIVAYTNAINIAFDRPLWEPTGVAREELAVLLCNRSAAYIARKEWVNAYVDAEGVIELKRPWSKGHFRLGKALLGMGRTEEAIEALKLGLEFDSDSAEIQKALHEAEAALAEEDQHLILLSDKDDTDISEGGQESSDIDSPEVFTEDVPSLLTETMPENSIGDISFIIEKAVSCDQPSPRAAALSLLTIPRRPSLLASDSHVFDMPHFLPARDSRQAGSDSETGSPASKYSSAKEEFFPDPFTSTIRTPSSPTDLPHTTPSPSVDPKETVGRHLMDLIIIRPPDKDPSRCLDKQADTSQAEPSTSGDSSPWSDLCSDGSTSSSVSTSSSWSWSWPSSITHSAGVSGASSSSDEHHLPRSILSKATGKQSVNIKSMSLSSLFRQGNGWLGFQSLDLRLIASGQNHIVAVMQDNQVYSCWESSDDDNDGEERGERAISDPQPGDSEMEGTLGRCVTVGAGTGFAQDTAAQPGLVQLQGQDTLPSRVVKVVCSDRATFLMTENGDLWGWGTFKDTQGNAIGLIDNKTAPRPILICPQSVKDVVCGRNHVLVLSNSGDVISWGANDRGQLGRQVNSLSSPNAQFAPDLAPFFIAGLPSSILGIGAGKVCSFAWDKERLYGWGDNTFGQLGVLPARRTRTRTQQDSGAPAPCQLEKDDGAIATRPRGLSIHWKGKSIKQVQGGAQHTVILTFSGLVMTIGNNDFDQLGVSSPPSPSSSLPVSLQDSSGSDTSALSSPRETMHASGKRRERPGSPSSATSKSTVRLFPALVRIGQGVKEISCGDHHTATCGHGGEMYLWGQGYDGILSIHSSLGKQGRCHTSSGNVSPIPLASSSVRDRARKVVAVSTMRRGVSIALVSNLV</sequence>
<feature type="compositionally biased region" description="Basic and acidic residues" evidence="6">
    <location>
        <begin position="362"/>
        <end position="375"/>
    </location>
</feature>
<feature type="compositionally biased region" description="Polar residues" evidence="6">
    <location>
        <begin position="376"/>
        <end position="391"/>
    </location>
</feature>
<accession>A0A9P8AC76</accession>
<feature type="region of interest" description="Disordered" evidence="6">
    <location>
        <begin position="498"/>
        <end position="526"/>
    </location>
</feature>